<comment type="caution">
    <text evidence="2">The sequence shown here is derived from an EMBL/GenBank/DDBJ whole genome shotgun (WGS) entry which is preliminary data.</text>
</comment>
<evidence type="ECO:0000259" key="1">
    <source>
        <dbReference type="Pfam" id="PF24626"/>
    </source>
</evidence>
<evidence type="ECO:0000313" key="2">
    <source>
        <dbReference type="EMBL" id="GJT04747.1"/>
    </source>
</evidence>
<reference evidence="2" key="2">
    <citation type="submission" date="2022-01" db="EMBL/GenBank/DDBJ databases">
        <authorList>
            <person name="Yamashiro T."/>
            <person name="Shiraishi A."/>
            <person name="Satake H."/>
            <person name="Nakayama K."/>
        </authorList>
    </citation>
    <scope>NUCLEOTIDE SEQUENCE</scope>
</reference>
<reference evidence="2" key="1">
    <citation type="journal article" date="2022" name="Int. J. Mol. Sci.">
        <title>Draft Genome of Tanacetum Coccineum: Genomic Comparison of Closely Related Tanacetum-Family Plants.</title>
        <authorList>
            <person name="Yamashiro T."/>
            <person name="Shiraishi A."/>
            <person name="Nakayama K."/>
            <person name="Satake H."/>
        </authorList>
    </citation>
    <scope>NUCLEOTIDE SEQUENCE</scope>
</reference>
<organism evidence="2 3">
    <name type="scientific">Tanacetum coccineum</name>
    <dbReference type="NCBI Taxonomy" id="301880"/>
    <lineage>
        <taxon>Eukaryota</taxon>
        <taxon>Viridiplantae</taxon>
        <taxon>Streptophyta</taxon>
        <taxon>Embryophyta</taxon>
        <taxon>Tracheophyta</taxon>
        <taxon>Spermatophyta</taxon>
        <taxon>Magnoliopsida</taxon>
        <taxon>eudicotyledons</taxon>
        <taxon>Gunneridae</taxon>
        <taxon>Pentapetalae</taxon>
        <taxon>asterids</taxon>
        <taxon>campanulids</taxon>
        <taxon>Asterales</taxon>
        <taxon>Asteraceae</taxon>
        <taxon>Asteroideae</taxon>
        <taxon>Anthemideae</taxon>
        <taxon>Anthemidinae</taxon>
        <taxon>Tanacetum</taxon>
    </lineage>
</organism>
<proteinExistence type="predicted"/>
<protein>
    <recommendedName>
        <fullName evidence="1">Tf2-1-like SH3-like domain-containing protein</fullName>
    </recommendedName>
</protein>
<sequence length="476" mass="55000">MTTASLKRRSRLIGVTNKEVAFQLLKQKFGHVLCKGKGISYALRQLKIHNKNYTTQSGTMEQGNRIEKLELQRTYGTLCHTSRTSKYLVYPCMAILRTVAHSRVPQSKYSIHPGNKKVCDVAYKIKLHERLSIVHNTFHVANLKKCHADEPLAILLDGLHFDDKLQFVEEPIEIIDREVNRLKQSHIPLVKVRWNSKKGPEFTWEREDQFRKKYPHLFSKTGSSSSVTCVLKPEDRVVGELGWEARGAQEDALDLHLDSTLKDLCASLILGNDSSLCKLNNGEQGNATSELSLYSQIQGTTLQVYRHFELTSYYKAFEITADVPEIYMQEFWVTASRHHSSLRFKINGKSHTVNVDNVRDMLKICPKLSGQKFKDLPLKEEILSFIRELRHTCEIKYLSDVNVNHMHQPYRSFAAIINKCLSGKTNALESLRLSRAQILRGMYHNNNVDYVYLLWEDLVYQVENKNSKKNNYMYYP</sequence>
<dbReference type="InterPro" id="IPR056924">
    <property type="entry name" value="SH3_Tf2-1"/>
</dbReference>
<evidence type="ECO:0000313" key="3">
    <source>
        <dbReference type="Proteomes" id="UP001151760"/>
    </source>
</evidence>
<dbReference type="PANTHER" id="PTHR46148">
    <property type="entry name" value="CHROMO DOMAIN-CONTAINING PROTEIN"/>
    <property type="match status" value="1"/>
</dbReference>
<dbReference type="Proteomes" id="UP001151760">
    <property type="component" value="Unassembled WGS sequence"/>
</dbReference>
<gene>
    <name evidence="2" type="ORF">Tco_0839209</name>
</gene>
<dbReference type="Pfam" id="PF24626">
    <property type="entry name" value="SH3_Tf2-1"/>
    <property type="match status" value="1"/>
</dbReference>
<name>A0ABQ5AST6_9ASTR</name>
<dbReference type="EMBL" id="BQNB010012532">
    <property type="protein sequence ID" value="GJT04747.1"/>
    <property type="molecule type" value="Genomic_DNA"/>
</dbReference>
<keyword evidence="3" id="KW-1185">Reference proteome</keyword>
<feature type="domain" description="Tf2-1-like SH3-like" evidence="1">
    <location>
        <begin position="116"/>
        <end position="147"/>
    </location>
</feature>
<dbReference type="PANTHER" id="PTHR46148:SF59">
    <property type="entry name" value="NUCLEOTIDYLTRANSFERASE, RIBONUCLEASE H"/>
    <property type="match status" value="1"/>
</dbReference>
<accession>A0ABQ5AST6</accession>